<dbReference type="SUPFAM" id="SSF52777">
    <property type="entry name" value="CoA-dependent acyltransferases"/>
    <property type="match status" value="2"/>
</dbReference>
<dbReference type="Gene3D" id="3.30.559.30">
    <property type="entry name" value="Nonribosomal peptide synthetase, condensation domain"/>
    <property type="match status" value="1"/>
</dbReference>
<protein>
    <submittedName>
        <fullName evidence="2">Condensation domain-containing protein</fullName>
    </submittedName>
</protein>
<dbReference type="EMBL" id="CP118615">
    <property type="protein sequence ID" value="WDZ83590.1"/>
    <property type="molecule type" value="Genomic_DNA"/>
</dbReference>
<organism evidence="2 3">
    <name type="scientific">Micromonospora cathayae</name>
    <dbReference type="NCBI Taxonomy" id="3028804"/>
    <lineage>
        <taxon>Bacteria</taxon>
        <taxon>Bacillati</taxon>
        <taxon>Actinomycetota</taxon>
        <taxon>Actinomycetes</taxon>
        <taxon>Micromonosporales</taxon>
        <taxon>Micromonosporaceae</taxon>
        <taxon>Micromonospora</taxon>
    </lineage>
</organism>
<dbReference type="InterPro" id="IPR001242">
    <property type="entry name" value="Condensation_dom"/>
</dbReference>
<reference evidence="2 3" key="1">
    <citation type="submission" date="2023-02" db="EMBL/GenBank/DDBJ databases">
        <authorList>
            <person name="Mo P."/>
        </authorList>
    </citation>
    <scope>NUCLEOTIDE SEQUENCE [LARGE SCALE GENOMIC DNA]</scope>
    <source>
        <strain evidence="2 3">HUAS 3</strain>
    </source>
</reference>
<evidence type="ECO:0000313" key="2">
    <source>
        <dbReference type="EMBL" id="WDZ83590.1"/>
    </source>
</evidence>
<keyword evidence="3" id="KW-1185">Reference proteome</keyword>
<dbReference type="Proteomes" id="UP001219605">
    <property type="component" value="Chromosome"/>
</dbReference>
<evidence type="ECO:0000313" key="3">
    <source>
        <dbReference type="Proteomes" id="UP001219605"/>
    </source>
</evidence>
<name>A0ABY7ZKX9_9ACTN</name>
<dbReference type="RefSeq" id="WP_275030148.1">
    <property type="nucleotide sequence ID" value="NZ_CP118615.1"/>
</dbReference>
<dbReference type="InterPro" id="IPR023213">
    <property type="entry name" value="CAT-like_dom_sf"/>
</dbReference>
<dbReference type="Gene3D" id="3.30.559.10">
    <property type="entry name" value="Chloramphenicol acetyltransferase-like domain"/>
    <property type="match status" value="1"/>
</dbReference>
<proteinExistence type="predicted"/>
<accession>A0ABY7ZKX9</accession>
<gene>
    <name evidence="2" type="ORF">PVK37_24465</name>
</gene>
<dbReference type="PANTHER" id="PTHR45527">
    <property type="entry name" value="NONRIBOSOMAL PEPTIDE SYNTHETASE"/>
    <property type="match status" value="1"/>
</dbReference>
<sequence>MRFADATVPAEWADQPMVLAEFGGGRTETAPPTWAQRVMWRAAERSGSNHRFMNLRRTVPVSARVRADLPRATRALGLLVGRHSALRTRVRSVDGELRQEAAAGGQLPVLVVSGEADGAAAARAAADRLADVAFDHGAEWPLRVAVVTVDDLVRQVVVVFSHSTVDAYAAEVVLRDLRLILLRGELTTPPGPQSVQVARDQNGVDQARSTRALDHWMREFGRLPRSPLTPEHPAGTPLVQRGTLVSSAVDRAARIIAARHRVSVSSVLLAGTTALAAGGGGQQRCGLFTMAHNRFRAEYTHAVANIGQIGMSVVDVADRPSFTELLPRIWRAALEGYRHAYYDPKGLRERFLAADYDTDTAFLPYYYFNDVRLAGGGAQPVPTASENELRAAMAESTFQPVDGLTRTAWHLLTHVVDEPDAVGVTLSVDTRFRPAESIEPFLRDLEDLLVTAAFREVDWPWTPSSRALLG</sequence>
<evidence type="ECO:0000259" key="1">
    <source>
        <dbReference type="Pfam" id="PF00668"/>
    </source>
</evidence>
<dbReference type="Pfam" id="PF00668">
    <property type="entry name" value="Condensation"/>
    <property type="match status" value="1"/>
</dbReference>
<feature type="domain" description="Condensation" evidence="1">
    <location>
        <begin position="29"/>
        <end position="349"/>
    </location>
</feature>
<dbReference type="PANTHER" id="PTHR45527:SF1">
    <property type="entry name" value="FATTY ACID SYNTHASE"/>
    <property type="match status" value="1"/>
</dbReference>